<dbReference type="OrthoDB" id="7011692at2"/>
<dbReference type="PANTHER" id="PTHR30250">
    <property type="entry name" value="PST FAMILY PREDICTED COLANIC ACID TRANSPORTER"/>
    <property type="match status" value="1"/>
</dbReference>
<feature type="transmembrane region" description="Helical" evidence="6">
    <location>
        <begin position="160"/>
        <end position="179"/>
    </location>
</feature>
<evidence type="ECO:0000256" key="1">
    <source>
        <dbReference type="ARBA" id="ARBA00004651"/>
    </source>
</evidence>
<comment type="subcellular location">
    <subcellularLocation>
        <location evidence="1">Cell membrane</location>
        <topology evidence="1">Multi-pass membrane protein</topology>
    </subcellularLocation>
</comment>
<dbReference type="STRING" id="1262585.BJI46_01555"/>
<evidence type="ECO:0000313" key="7">
    <source>
        <dbReference type="EMBL" id="OEY97142.1"/>
    </source>
</evidence>
<evidence type="ECO:0000256" key="5">
    <source>
        <dbReference type="ARBA" id="ARBA00023136"/>
    </source>
</evidence>
<feature type="transmembrane region" description="Helical" evidence="6">
    <location>
        <begin position="251"/>
        <end position="272"/>
    </location>
</feature>
<accession>A0A1E7RD08</accession>
<evidence type="ECO:0000256" key="2">
    <source>
        <dbReference type="ARBA" id="ARBA00022475"/>
    </source>
</evidence>
<dbReference type="AlphaFoldDB" id="A0A1E7RD08"/>
<feature type="transmembrane region" description="Helical" evidence="6">
    <location>
        <begin position="48"/>
        <end position="70"/>
    </location>
</feature>
<feature type="transmembrane region" description="Helical" evidence="6">
    <location>
        <begin position="226"/>
        <end position="245"/>
    </location>
</feature>
<evidence type="ECO:0000313" key="8">
    <source>
        <dbReference type="Proteomes" id="UP000185895"/>
    </source>
</evidence>
<protein>
    <submittedName>
        <fullName evidence="7">Uncharacterized protein</fullName>
    </submittedName>
</protein>
<feature type="transmembrane region" description="Helical" evidence="6">
    <location>
        <begin position="26"/>
        <end position="42"/>
    </location>
</feature>
<name>A0A1E7RD08_9GAMM</name>
<feature type="transmembrane region" description="Helical" evidence="6">
    <location>
        <begin position="91"/>
        <end position="110"/>
    </location>
</feature>
<dbReference type="EMBL" id="MKKK01000012">
    <property type="protein sequence ID" value="OEY97142.1"/>
    <property type="molecule type" value="Genomic_DNA"/>
</dbReference>
<feature type="transmembrane region" description="Helical" evidence="6">
    <location>
        <begin position="340"/>
        <end position="361"/>
    </location>
</feature>
<evidence type="ECO:0000256" key="3">
    <source>
        <dbReference type="ARBA" id="ARBA00022692"/>
    </source>
</evidence>
<dbReference type="GO" id="GO:0005886">
    <property type="term" value="C:plasma membrane"/>
    <property type="evidence" value="ECO:0007669"/>
    <property type="project" value="UniProtKB-SubCell"/>
</dbReference>
<feature type="transmembrane region" description="Helical" evidence="6">
    <location>
        <begin position="399"/>
        <end position="420"/>
    </location>
</feature>
<dbReference type="Proteomes" id="UP000185895">
    <property type="component" value="Unassembled WGS sequence"/>
</dbReference>
<comment type="caution">
    <text evidence="7">The sequence shown here is derived from an EMBL/GenBank/DDBJ whole genome shotgun (WGS) entry which is preliminary data.</text>
</comment>
<dbReference type="PANTHER" id="PTHR30250:SF11">
    <property type="entry name" value="O-ANTIGEN TRANSPORTER-RELATED"/>
    <property type="match status" value="1"/>
</dbReference>
<proteinExistence type="predicted"/>
<feature type="transmembrane region" description="Helical" evidence="6">
    <location>
        <begin position="373"/>
        <end position="393"/>
    </location>
</feature>
<feature type="transmembrane region" description="Helical" evidence="6">
    <location>
        <begin position="305"/>
        <end position="328"/>
    </location>
</feature>
<feature type="transmembrane region" description="Helical" evidence="6">
    <location>
        <begin position="130"/>
        <end position="153"/>
    </location>
</feature>
<keyword evidence="5 6" id="KW-0472">Membrane</keyword>
<dbReference type="InterPro" id="IPR050833">
    <property type="entry name" value="Poly_Biosynth_Transport"/>
</dbReference>
<feature type="transmembrane region" description="Helical" evidence="6">
    <location>
        <begin position="185"/>
        <end position="205"/>
    </location>
</feature>
<gene>
    <name evidence="7" type="ORF">BJI46_01555</name>
</gene>
<keyword evidence="4 6" id="KW-1133">Transmembrane helix</keyword>
<sequence length="444" mass="49749">MSVKVRILKNGTASILDKLGKVCEQLLLVPFFIMHWGVAYYGDWITLTILPSFLALSNLGFGTAVGNTFVLKYASGDRQGAANTIKTGLKVMHLGIIVLLLMSLGILEILNSMGVFSNLTISSLDAKWSVFFMFAAAVSTFYLAIFECFYRVVGQAHIGIFLQAVATFLKVGIGIVLLFMGANALGYAVLIFTTTVVVNIIYIFLSINFLKFQEYKTSNFDKKEAIFLFKKGFGYFLSPLWQAIYYQGTTFVIRIILGPTGVVLFNTVRTLINSSSQVFNIVVRAIYPEFHIAVGQNNKGKAKKLYSLIFLFNFIVSICFVIFFSLFGDWFYSWWTHNQLAVPTIVWMIMIARIVFYALWFSSASIFQAYNQPYPITITGVIISIISVVITWICSSLWGIVGAAIGILIFDVLMFLVLQIQSRRYLVISKADILASIRGINKKI</sequence>
<organism evidence="7 8">
    <name type="scientific">Acinetobacter qingfengensis</name>
    <dbReference type="NCBI Taxonomy" id="1262585"/>
    <lineage>
        <taxon>Bacteria</taxon>
        <taxon>Pseudomonadati</taxon>
        <taxon>Pseudomonadota</taxon>
        <taxon>Gammaproteobacteria</taxon>
        <taxon>Moraxellales</taxon>
        <taxon>Moraxellaceae</taxon>
        <taxon>Acinetobacter</taxon>
    </lineage>
</organism>
<keyword evidence="8" id="KW-1185">Reference proteome</keyword>
<keyword evidence="3 6" id="KW-0812">Transmembrane</keyword>
<keyword evidence="2" id="KW-1003">Cell membrane</keyword>
<reference evidence="7 8" key="1">
    <citation type="submission" date="2016-09" db="EMBL/GenBank/DDBJ databases">
        <authorList>
            <person name="Capua I."/>
            <person name="De Benedictis P."/>
            <person name="Joannis T."/>
            <person name="Lombin L.H."/>
            <person name="Cattoli G."/>
        </authorList>
    </citation>
    <scope>NUCLEOTIDE SEQUENCE [LARGE SCALE GENOMIC DNA]</scope>
    <source>
        <strain evidence="7 8">ANC 4671</strain>
    </source>
</reference>
<evidence type="ECO:0000256" key="4">
    <source>
        <dbReference type="ARBA" id="ARBA00022989"/>
    </source>
</evidence>
<evidence type="ECO:0000256" key="6">
    <source>
        <dbReference type="SAM" id="Phobius"/>
    </source>
</evidence>
<dbReference type="RefSeq" id="WP_070069291.1">
    <property type="nucleotide sequence ID" value="NZ_MKKK01000012.1"/>
</dbReference>